<accession>A0ABS8JSJ1</accession>
<organism evidence="1 2">
    <name type="scientific">Paraburkholderia sejongensis</name>
    <dbReference type="NCBI Taxonomy" id="2886946"/>
    <lineage>
        <taxon>Bacteria</taxon>
        <taxon>Pseudomonadati</taxon>
        <taxon>Pseudomonadota</taxon>
        <taxon>Betaproteobacteria</taxon>
        <taxon>Burkholderiales</taxon>
        <taxon>Burkholderiaceae</taxon>
        <taxon>Paraburkholderia</taxon>
    </lineage>
</organism>
<evidence type="ECO:0000313" key="2">
    <source>
        <dbReference type="Proteomes" id="UP001431019"/>
    </source>
</evidence>
<protein>
    <submittedName>
        <fullName evidence="1">Uncharacterized protein</fullName>
    </submittedName>
</protein>
<keyword evidence="2" id="KW-1185">Reference proteome</keyword>
<gene>
    <name evidence="1" type="ORF">LJ656_08795</name>
</gene>
<sequence>MNHQLTLPRDTNRHKRIAHRTLTLRQRFAATLLRVARPAPLHTVHLTAARMPLHSTCFPPFVSPSVSLVRINPRRTTAGRAN</sequence>
<reference evidence="1 2" key="1">
    <citation type="submission" date="2021-11" db="EMBL/GenBank/DDBJ databases">
        <authorList>
            <person name="Oh E.-T."/>
            <person name="Kim S.-B."/>
        </authorList>
    </citation>
    <scope>NUCLEOTIDE SEQUENCE [LARGE SCALE GENOMIC DNA]</scope>
    <source>
        <strain evidence="1 2">MMS20-SJTR3</strain>
    </source>
</reference>
<dbReference type="RefSeq" id="WP_230508903.1">
    <property type="nucleotide sequence ID" value="NZ_JAJITD010000004.1"/>
</dbReference>
<dbReference type="Proteomes" id="UP001431019">
    <property type="component" value="Unassembled WGS sequence"/>
</dbReference>
<proteinExistence type="predicted"/>
<name>A0ABS8JSJ1_9BURK</name>
<dbReference type="EMBL" id="JAJITD010000004">
    <property type="protein sequence ID" value="MCC8392683.1"/>
    <property type="molecule type" value="Genomic_DNA"/>
</dbReference>
<evidence type="ECO:0000313" key="1">
    <source>
        <dbReference type="EMBL" id="MCC8392683.1"/>
    </source>
</evidence>
<comment type="caution">
    <text evidence="1">The sequence shown here is derived from an EMBL/GenBank/DDBJ whole genome shotgun (WGS) entry which is preliminary data.</text>
</comment>